<dbReference type="Pfam" id="PF13692">
    <property type="entry name" value="Glyco_trans_1_4"/>
    <property type="match status" value="1"/>
</dbReference>
<comment type="caution">
    <text evidence="5">The sequence shown here is derived from an EMBL/GenBank/DDBJ whole genome shotgun (WGS) entry which is preliminary data.</text>
</comment>
<dbReference type="SUPFAM" id="SSF53756">
    <property type="entry name" value="UDP-Glycosyltransferase/glycogen phosphorylase"/>
    <property type="match status" value="1"/>
</dbReference>
<protein>
    <submittedName>
        <fullName evidence="5">Glycosyltransferase involved in cell wall biosynthesis</fullName>
    </submittedName>
</protein>
<feature type="compositionally biased region" description="Polar residues" evidence="3">
    <location>
        <begin position="414"/>
        <end position="427"/>
    </location>
</feature>
<dbReference type="CDD" id="cd03801">
    <property type="entry name" value="GT4_PimA-like"/>
    <property type="match status" value="1"/>
</dbReference>
<dbReference type="GO" id="GO:0016757">
    <property type="term" value="F:glycosyltransferase activity"/>
    <property type="evidence" value="ECO:0007669"/>
    <property type="project" value="UniProtKB-KW"/>
</dbReference>
<evidence type="ECO:0000256" key="1">
    <source>
        <dbReference type="ARBA" id="ARBA00022676"/>
    </source>
</evidence>
<proteinExistence type="predicted"/>
<dbReference type="RefSeq" id="WP_184634685.1">
    <property type="nucleotide sequence ID" value="NZ_BAABKT010000014.1"/>
</dbReference>
<keyword evidence="6" id="KW-1185">Reference proteome</keyword>
<keyword evidence="2 5" id="KW-0808">Transferase</keyword>
<dbReference type="Pfam" id="PF13579">
    <property type="entry name" value="Glyco_trans_4_4"/>
    <property type="match status" value="1"/>
</dbReference>
<organism evidence="5 6">
    <name type="scientific">Streptomonospora salina</name>
    <dbReference type="NCBI Taxonomy" id="104205"/>
    <lineage>
        <taxon>Bacteria</taxon>
        <taxon>Bacillati</taxon>
        <taxon>Actinomycetota</taxon>
        <taxon>Actinomycetes</taxon>
        <taxon>Streptosporangiales</taxon>
        <taxon>Nocardiopsidaceae</taxon>
        <taxon>Streptomonospora</taxon>
    </lineage>
</organism>
<name>A0A841EBL4_9ACTN</name>
<dbReference type="PANTHER" id="PTHR12526">
    <property type="entry name" value="GLYCOSYLTRANSFERASE"/>
    <property type="match status" value="1"/>
</dbReference>
<evidence type="ECO:0000313" key="5">
    <source>
        <dbReference type="EMBL" id="MBB5998453.1"/>
    </source>
</evidence>
<keyword evidence="1" id="KW-0328">Glycosyltransferase</keyword>
<dbReference type="EMBL" id="JACHLY010000001">
    <property type="protein sequence ID" value="MBB5998453.1"/>
    <property type="molecule type" value="Genomic_DNA"/>
</dbReference>
<gene>
    <name evidence="5" type="ORF">HNR25_002204</name>
</gene>
<evidence type="ECO:0000256" key="2">
    <source>
        <dbReference type="ARBA" id="ARBA00022679"/>
    </source>
</evidence>
<evidence type="ECO:0000259" key="4">
    <source>
        <dbReference type="Pfam" id="PF13579"/>
    </source>
</evidence>
<evidence type="ECO:0000256" key="3">
    <source>
        <dbReference type="SAM" id="MobiDB-lite"/>
    </source>
</evidence>
<dbReference type="Gene3D" id="3.40.50.2000">
    <property type="entry name" value="Glycogen Phosphorylase B"/>
    <property type="match status" value="2"/>
</dbReference>
<accession>A0A841EBL4</accession>
<feature type="domain" description="Glycosyltransferase subfamily 4-like N-terminal" evidence="4">
    <location>
        <begin position="25"/>
        <end position="180"/>
    </location>
</feature>
<dbReference type="Proteomes" id="UP000578077">
    <property type="component" value="Unassembled WGS sequence"/>
</dbReference>
<feature type="region of interest" description="Disordered" evidence="3">
    <location>
        <begin position="386"/>
        <end position="427"/>
    </location>
</feature>
<dbReference type="InterPro" id="IPR028098">
    <property type="entry name" value="Glyco_trans_4-like_N"/>
</dbReference>
<dbReference type="AlphaFoldDB" id="A0A841EBL4"/>
<evidence type="ECO:0000313" key="6">
    <source>
        <dbReference type="Proteomes" id="UP000578077"/>
    </source>
</evidence>
<sequence>MSAPVPKLVFLLDTPNIRRGRALAGTPARVLALAEHSSRSGADVTMMLCDRGADYGTEVDWPFDVALVHPTDFYNPTALAGVAARRGADFLVLCEAEALVAMGRRLAGMLDARLVYDMHDDDAEVAETVGESPTTVERHAKTQGAALENADAVIVSTRNEASLAAAGGVPASRTALLPNGADPRRAFYWGPDADASTLVFVGNLYYRPNAAAVEAICDTILPSVRAEGVDVRARIIGRGPASLTRSDRDIEFTGRVDTVSEAFEATTLALAPLTAGSGAKMKVLDYLAAGLPVLGTDQAVTGLPNCHPGVLVEDDLHLWPMRIAALLRDPALLELMGQAGRRCVEGELCWPQIGAELVRHCRSWLASVPSQAREVVDETDAGAPRWLAEHSQQDALGEPESSRPSQPRWLCPRTPQSQEGTDGFTTA</sequence>
<reference evidence="5 6" key="1">
    <citation type="submission" date="2020-08" db="EMBL/GenBank/DDBJ databases">
        <title>Sequencing the genomes of 1000 actinobacteria strains.</title>
        <authorList>
            <person name="Klenk H.-P."/>
        </authorList>
    </citation>
    <scope>NUCLEOTIDE SEQUENCE [LARGE SCALE GENOMIC DNA]</scope>
    <source>
        <strain evidence="5 6">DSM 44593</strain>
    </source>
</reference>